<sequence>MSGSEVDGEVEGPGNIAESPPSDCHQMLNQALVSVKGQKKLIKKLYSNSDQLIKECSRKELLKAIREPAFLASPEGRKLAAAFLLNIGLEGVWGAICSAGSKQNVKRVLCERYGEVLLLAWKRTEEKERGEVVEVLSRVAHFSLCMEPDVAKNFLAMLQPIRKARCKQVDAMLFTIFLPNLWRSLTARNAKVRFNAIKLLAAFYPIITDDDFVNADFEGRQREALLTLLLDDSYGIRIEACKGALSILSSFWITFDGAYIKQLLGKVVDKLSMDSVVAVRVAVYESMHLLLSCPQAVNALQLALKHLIPFGINDKAERVRVAAFELLCSLKGHRFIQFWDVVEMDVILKCFQVEPAESVRKQITKLLLRSFKPTEADADECIRRILYLGEKTPFGALSFHHLMVTTKLVTVEQALEHVQMLAITVYKMLRHFDKMDAPSMNIAKGSRAPVRETSEVAIAIDHDEKVEIEGTKQWDSCKLLLDCLLAMWVPLRRELLNVDCPVERTRTVNILSKLFKLLFNCFKDSSLVDSIMVLGSTLSEQRELSAAIMCDLFSASLEDERRVSYYLEVAASWDFPKLLDFMHTGLCLWALLYLKLILSSPAIKQNLFINYDGYLQMFHTDLMPINGVIEAMLDSSSMIPFENRCQLVSLKDVKEAYEFQHVLSIIILNCTKSEETRLQMERIVEQDATWFIETVMPKLATVTDDTEADFLVGFTQVFLLVNYHLQSYSHSALYKRALADCITMLTTKNTPSAFVIPVLKTLKDLCGSLYERGDEELLDETLVPLTRLCLEWMSERVEDDDFNIKGCAQSFLLLLSALRARNRLTQSVLSEYAKIIIATTMSELIQMNKRELDVVDPRAYSFDAPPVVNLLLRGITLKSRPIHAHVALLMKVLQADEDFSATSSVMLSMINSKALTARCELDDILYIYGAMAQFVLLSAKNPKQPADSVTACLNAICEQMQQLEEQVKRNDIYGRVIELCRS</sequence>
<dbReference type="EMBL" id="UYWY01020676">
    <property type="protein sequence ID" value="VDM42273.1"/>
    <property type="molecule type" value="Genomic_DNA"/>
</dbReference>
<feature type="region of interest" description="Disordered" evidence="1">
    <location>
        <begin position="1"/>
        <end position="22"/>
    </location>
</feature>
<evidence type="ECO:0000313" key="2">
    <source>
        <dbReference type="EMBL" id="VDM42273.1"/>
    </source>
</evidence>
<accession>A0A183UR32</accession>
<protein>
    <submittedName>
        <fullName evidence="4">Condensin-2 complex subunit G2</fullName>
    </submittedName>
</protein>
<evidence type="ECO:0000256" key="1">
    <source>
        <dbReference type="SAM" id="MobiDB-lite"/>
    </source>
</evidence>
<name>A0A183UR32_TOXCA</name>
<dbReference type="SUPFAM" id="SSF48371">
    <property type="entry name" value="ARM repeat"/>
    <property type="match status" value="1"/>
</dbReference>
<dbReference type="InterPro" id="IPR024741">
    <property type="entry name" value="Condensin2_G2"/>
</dbReference>
<dbReference type="InterPro" id="IPR016024">
    <property type="entry name" value="ARM-type_fold"/>
</dbReference>
<dbReference type="PANTHER" id="PTHR16199">
    <property type="entry name" value="CONDENSIN-2 COMPLEX SUBUNIT G2"/>
    <property type="match status" value="1"/>
</dbReference>
<dbReference type="WBParaSite" id="TCNE_0001095201-mRNA-1">
    <property type="protein sequence ID" value="TCNE_0001095201-mRNA-1"/>
    <property type="gene ID" value="TCNE_0001095201"/>
</dbReference>
<evidence type="ECO:0000313" key="3">
    <source>
        <dbReference type="Proteomes" id="UP000050794"/>
    </source>
</evidence>
<dbReference type="Gene3D" id="1.25.10.10">
    <property type="entry name" value="Leucine-rich Repeat Variant"/>
    <property type="match status" value="1"/>
</dbReference>
<keyword evidence="3" id="KW-1185">Reference proteome</keyword>
<organism evidence="3 4">
    <name type="scientific">Toxocara canis</name>
    <name type="common">Canine roundworm</name>
    <dbReference type="NCBI Taxonomy" id="6265"/>
    <lineage>
        <taxon>Eukaryota</taxon>
        <taxon>Metazoa</taxon>
        <taxon>Ecdysozoa</taxon>
        <taxon>Nematoda</taxon>
        <taxon>Chromadorea</taxon>
        <taxon>Rhabditida</taxon>
        <taxon>Spirurina</taxon>
        <taxon>Ascaridomorpha</taxon>
        <taxon>Ascaridoidea</taxon>
        <taxon>Toxocaridae</taxon>
        <taxon>Toxocara</taxon>
    </lineage>
</organism>
<dbReference type="GO" id="GO:0000070">
    <property type="term" value="P:mitotic sister chromatid segregation"/>
    <property type="evidence" value="ECO:0007669"/>
    <property type="project" value="TreeGrafter"/>
</dbReference>
<dbReference type="Proteomes" id="UP000050794">
    <property type="component" value="Unassembled WGS sequence"/>
</dbReference>
<reference evidence="2 3" key="2">
    <citation type="submission" date="2018-11" db="EMBL/GenBank/DDBJ databases">
        <authorList>
            <consortium name="Pathogen Informatics"/>
        </authorList>
    </citation>
    <scope>NUCLEOTIDE SEQUENCE [LARGE SCALE GENOMIC DNA]</scope>
</reference>
<dbReference type="AlphaFoldDB" id="A0A183UR32"/>
<dbReference type="Pfam" id="PF12422">
    <property type="entry name" value="Condensin2nSMC"/>
    <property type="match status" value="1"/>
</dbReference>
<evidence type="ECO:0000313" key="4">
    <source>
        <dbReference type="WBParaSite" id="TCNE_0001095201-mRNA-1"/>
    </source>
</evidence>
<reference evidence="4" key="1">
    <citation type="submission" date="2016-06" db="UniProtKB">
        <authorList>
            <consortium name="WormBaseParasite"/>
        </authorList>
    </citation>
    <scope>IDENTIFICATION</scope>
</reference>
<dbReference type="InterPro" id="IPR011989">
    <property type="entry name" value="ARM-like"/>
</dbReference>
<dbReference type="PANTHER" id="PTHR16199:SF4">
    <property type="entry name" value="CONDENSIN-2 COMPLEX SUBUNIT G2"/>
    <property type="match status" value="1"/>
</dbReference>
<feature type="compositionally biased region" description="Acidic residues" evidence="1">
    <location>
        <begin position="1"/>
        <end position="10"/>
    </location>
</feature>
<dbReference type="GO" id="GO:0005634">
    <property type="term" value="C:nucleus"/>
    <property type="evidence" value="ECO:0007669"/>
    <property type="project" value="InterPro"/>
</dbReference>
<dbReference type="GO" id="GO:0000796">
    <property type="term" value="C:condensin complex"/>
    <property type="evidence" value="ECO:0007669"/>
    <property type="project" value="TreeGrafter"/>
</dbReference>
<gene>
    <name evidence="2" type="ORF">TCNE_LOCUS10952</name>
</gene>
<proteinExistence type="predicted"/>